<evidence type="ECO:0000256" key="7">
    <source>
        <dbReference type="SAM" id="MobiDB-lite"/>
    </source>
</evidence>
<keyword evidence="10" id="KW-1185">Reference proteome</keyword>
<keyword evidence="3" id="KW-0378">Hydrolase</keyword>
<dbReference type="InterPro" id="IPR005135">
    <property type="entry name" value="Endo/exonuclease/phosphatase"/>
</dbReference>
<dbReference type="InterPro" id="IPR036691">
    <property type="entry name" value="Endo/exonu/phosph_ase_sf"/>
</dbReference>
<evidence type="ECO:0000259" key="8">
    <source>
        <dbReference type="Pfam" id="PF03372"/>
    </source>
</evidence>
<feature type="site" description="Important for catalytic activity" evidence="6">
    <location>
        <position position="384"/>
    </location>
</feature>
<comment type="cofactor">
    <cofactor evidence="5">
        <name>Mg(2+)</name>
        <dbReference type="ChEBI" id="CHEBI:18420"/>
    </cofactor>
    <cofactor evidence="5">
        <name>Mn(2+)</name>
        <dbReference type="ChEBI" id="CHEBI:29035"/>
    </cofactor>
    <text evidence="5">Probably binds two magnesium or manganese ions per subunit.</text>
</comment>
<organism evidence="9 10">
    <name type="scientific">Heterodermia speciosa</name>
    <dbReference type="NCBI Taxonomy" id="116794"/>
    <lineage>
        <taxon>Eukaryota</taxon>
        <taxon>Fungi</taxon>
        <taxon>Dikarya</taxon>
        <taxon>Ascomycota</taxon>
        <taxon>Pezizomycotina</taxon>
        <taxon>Lecanoromycetes</taxon>
        <taxon>OSLEUM clade</taxon>
        <taxon>Lecanoromycetidae</taxon>
        <taxon>Caliciales</taxon>
        <taxon>Physciaceae</taxon>
        <taxon>Heterodermia</taxon>
    </lineage>
</organism>
<feature type="region of interest" description="Disordered" evidence="7">
    <location>
        <begin position="1"/>
        <end position="42"/>
    </location>
</feature>
<dbReference type="Gene3D" id="3.60.10.10">
    <property type="entry name" value="Endonuclease/exonuclease/phosphatase"/>
    <property type="match status" value="1"/>
</dbReference>
<dbReference type="Proteomes" id="UP000664521">
    <property type="component" value="Unassembled WGS sequence"/>
</dbReference>
<dbReference type="Pfam" id="PF03372">
    <property type="entry name" value="Exo_endo_phos"/>
    <property type="match status" value="1"/>
</dbReference>
<dbReference type="GO" id="GO:0008311">
    <property type="term" value="F:double-stranded DNA 3'-5' DNA exonuclease activity"/>
    <property type="evidence" value="ECO:0007669"/>
    <property type="project" value="TreeGrafter"/>
</dbReference>
<evidence type="ECO:0000256" key="4">
    <source>
        <dbReference type="ARBA" id="ARBA00022842"/>
    </source>
</evidence>
<reference evidence="9" key="1">
    <citation type="submission" date="2021-03" db="EMBL/GenBank/DDBJ databases">
        <authorList>
            <person name="Tagirdzhanova G."/>
        </authorList>
    </citation>
    <scope>NUCLEOTIDE SEQUENCE</scope>
</reference>
<name>A0A8H3FMJ8_9LECA</name>
<feature type="compositionally biased region" description="Low complexity" evidence="7">
    <location>
        <begin position="76"/>
        <end position="87"/>
    </location>
</feature>
<sequence length="456" mass="50696">MSQYRSPSLSPPPLKRRRISQLPPTSDSPTPQTSTTSPLTSPPVNTFRILSWNINGIDAFLPARPHNQKAITTFFPPSKAPDSAPPSHNGSHKTRTQRPSLRACLLRWGWPHIVCLQEVKIARSDTRTQDLVRRIANRSTCSDFLEHGSSDDEDIDSGEHGREEGGERDSRLEYDTYFSLPLDPHNARGAHGNGRIYGVCTLVRRDLCPLAESNDDNPSRKPATTTQPVDWDLEGRVLVTVPSTPPPTTTQSRNPLAVFNIYAVNGSPRPYRDPQTGSLAGDRHAYKRRFHALLADSVRAYQRRGYSVVVAGDMNISRSAMDSYPALRTGAEHVTNRADFEARFMEKEGGLGMGDCFRVVRGERRKYTFWPRGREWGTGMDRVDLMLCSGDVVGRDGGEGDEEGSVPGRRGLGGWRLVDADILDTSEERGPSDHVPLYIDLSCVGTEGFQSEERTR</sequence>
<feature type="region of interest" description="Disordered" evidence="7">
    <location>
        <begin position="143"/>
        <end position="172"/>
    </location>
</feature>
<evidence type="ECO:0000256" key="2">
    <source>
        <dbReference type="ARBA" id="ARBA00022723"/>
    </source>
</evidence>
<dbReference type="OrthoDB" id="498125at2759"/>
<keyword evidence="4 5" id="KW-0460">Magnesium</keyword>
<dbReference type="GO" id="GO:0008081">
    <property type="term" value="F:phosphoric diester hydrolase activity"/>
    <property type="evidence" value="ECO:0007669"/>
    <property type="project" value="TreeGrafter"/>
</dbReference>
<evidence type="ECO:0000313" key="9">
    <source>
        <dbReference type="EMBL" id="CAF9923736.1"/>
    </source>
</evidence>
<evidence type="ECO:0000256" key="1">
    <source>
        <dbReference type="ARBA" id="ARBA00007092"/>
    </source>
</evidence>
<evidence type="ECO:0000256" key="3">
    <source>
        <dbReference type="ARBA" id="ARBA00022801"/>
    </source>
</evidence>
<proteinExistence type="inferred from homology"/>
<evidence type="ECO:0000256" key="6">
    <source>
        <dbReference type="PIRSR" id="PIRSR604808-3"/>
    </source>
</evidence>
<dbReference type="SUPFAM" id="SSF56219">
    <property type="entry name" value="DNase I-like"/>
    <property type="match status" value="1"/>
</dbReference>
<gene>
    <name evidence="9" type="ORF">HETSPECPRED_005407</name>
</gene>
<feature type="compositionally biased region" description="Basic and acidic residues" evidence="7">
    <location>
        <begin position="157"/>
        <end position="172"/>
    </location>
</feature>
<feature type="region of interest" description="Disordered" evidence="7">
    <location>
        <begin position="71"/>
        <end position="98"/>
    </location>
</feature>
<feature type="binding site" evidence="5">
    <location>
        <position position="313"/>
    </location>
    <ligand>
        <name>Mg(2+)</name>
        <dbReference type="ChEBI" id="CHEBI:18420"/>
        <label>1</label>
    </ligand>
</feature>
<keyword evidence="5" id="KW-0464">Manganese</keyword>
<dbReference type="GO" id="GO:0046872">
    <property type="term" value="F:metal ion binding"/>
    <property type="evidence" value="ECO:0007669"/>
    <property type="project" value="UniProtKB-KW"/>
</dbReference>
<feature type="binding site" evidence="5">
    <location>
        <position position="118"/>
    </location>
    <ligand>
        <name>Mg(2+)</name>
        <dbReference type="ChEBI" id="CHEBI:18420"/>
        <label>1</label>
    </ligand>
</feature>
<dbReference type="PANTHER" id="PTHR22748:SF14">
    <property type="entry name" value="ENDONUCLEASE_EXONUCLEASE_PHOSPHATASE DOMAIN-CONTAINING PROTEIN"/>
    <property type="match status" value="1"/>
</dbReference>
<feature type="domain" description="Endonuclease/exonuclease/phosphatase" evidence="8">
    <location>
        <begin position="50"/>
        <end position="434"/>
    </location>
</feature>
<dbReference type="EMBL" id="CAJPDS010000034">
    <property type="protein sequence ID" value="CAF9923736.1"/>
    <property type="molecule type" value="Genomic_DNA"/>
</dbReference>
<dbReference type="GO" id="GO:0003906">
    <property type="term" value="F:DNA-(apurinic or apyrimidinic site) endonuclease activity"/>
    <property type="evidence" value="ECO:0007669"/>
    <property type="project" value="TreeGrafter"/>
</dbReference>
<accession>A0A8H3FMJ8</accession>
<keyword evidence="2 5" id="KW-0479">Metal-binding</keyword>
<dbReference type="GO" id="GO:0006284">
    <property type="term" value="P:base-excision repair"/>
    <property type="evidence" value="ECO:0007669"/>
    <property type="project" value="TreeGrafter"/>
</dbReference>
<protein>
    <recommendedName>
        <fullName evidence="8">Endonuclease/exonuclease/phosphatase domain-containing protein</fullName>
    </recommendedName>
</protein>
<comment type="similarity">
    <text evidence="1">Belongs to the DNA repair enzymes AP/ExoA family.</text>
</comment>
<feature type="binding site" evidence="5">
    <location>
        <position position="315"/>
    </location>
    <ligand>
        <name>Mg(2+)</name>
        <dbReference type="ChEBI" id="CHEBI:18420"/>
        <label>1</label>
    </ligand>
</feature>
<feature type="binding site" evidence="5">
    <location>
        <position position="53"/>
    </location>
    <ligand>
        <name>Mg(2+)</name>
        <dbReference type="ChEBI" id="CHEBI:18420"/>
        <label>1</label>
    </ligand>
</feature>
<comment type="caution">
    <text evidence="9">The sequence shown here is derived from an EMBL/GenBank/DDBJ whole genome shotgun (WGS) entry which is preliminary data.</text>
</comment>
<dbReference type="AlphaFoldDB" id="A0A8H3FMJ8"/>
<evidence type="ECO:0000313" key="10">
    <source>
        <dbReference type="Proteomes" id="UP000664521"/>
    </source>
</evidence>
<dbReference type="PANTHER" id="PTHR22748">
    <property type="entry name" value="AP ENDONUCLEASE"/>
    <property type="match status" value="1"/>
</dbReference>
<evidence type="ECO:0000256" key="5">
    <source>
        <dbReference type="PIRSR" id="PIRSR604808-2"/>
    </source>
</evidence>
<feature type="compositionally biased region" description="Low complexity" evidence="7">
    <location>
        <begin position="20"/>
        <end position="42"/>
    </location>
</feature>
<dbReference type="GO" id="GO:0005634">
    <property type="term" value="C:nucleus"/>
    <property type="evidence" value="ECO:0007669"/>
    <property type="project" value="TreeGrafter"/>
</dbReference>
<dbReference type="PROSITE" id="PS51435">
    <property type="entry name" value="AP_NUCLEASE_F1_4"/>
    <property type="match status" value="1"/>
</dbReference>
<dbReference type="InterPro" id="IPR004808">
    <property type="entry name" value="AP_endonuc_1"/>
</dbReference>
<feature type="site" description="Transition state stabilizer" evidence="6">
    <location>
        <position position="315"/>
    </location>
</feature>